<evidence type="ECO:0000313" key="2">
    <source>
        <dbReference type="Proteomes" id="UP000784294"/>
    </source>
</evidence>
<protein>
    <submittedName>
        <fullName evidence="1">Uncharacterized protein</fullName>
    </submittedName>
</protein>
<comment type="caution">
    <text evidence="1">The sequence shown here is derived from an EMBL/GenBank/DDBJ whole genome shotgun (WGS) entry which is preliminary data.</text>
</comment>
<dbReference type="Proteomes" id="UP000784294">
    <property type="component" value="Unassembled WGS sequence"/>
</dbReference>
<accession>A0A3S5FE86</accession>
<proteinExistence type="predicted"/>
<dbReference type="EMBL" id="CAAALY010063759">
    <property type="protein sequence ID" value="VEL23760.1"/>
    <property type="molecule type" value="Genomic_DNA"/>
</dbReference>
<reference evidence="1" key="1">
    <citation type="submission" date="2018-11" db="EMBL/GenBank/DDBJ databases">
        <authorList>
            <consortium name="Pathogen Informatics"/>
        </authorList>
    </citation>
    <scope>NUCLEOTIDE SEQUENCE</scope>
</reference>
<keyword evidence="2" id="KW-1185">Reference proteome</keyword>
<organism evidence="1 2">
    <name type="scientific">Protopolystoma xenopodis</name>
    <dbReference type="NCBI Taxonomy" id="117903"/>
    <lineage>
        <taxon>Eukaryota</taxon>
        <taxon>Metazoa</taxon>
        <taxon>Spiralia</taxon>
        <taxon>Lophotrochozoa</taxon>
        <taxon>Platyhelminthes</taxon>
        <taxon>Monogenea</taxon>
        <taxon>Polyopisthocotylea</taxon>
        <taxon>Polystomatidea</taxon>
        <taxon>Polystomatidae</taxon>
        <taxon>Protopolystoma</taxon>
    </lineage>
</organism>
<sequence length="112" mass="12706">MEVYFFSTRLNGHPENVAPSLKRRVKRATNLLKQIAFEANQHNQSCNNQSDNRALNSAGCESETCAWSYSKSQRRSGHRGIMFHLNTEATAKEIDHLKLEQFQGEPFGHSGL</sequence>
<name>A0A3S5FE86_9PLAT</name>
<gene>
    <name evidence="1" type="ORF">PXEA_LOCUS17200</name>
</gene>
<dbReference type="AlphaFoldDB" id="A0A3S5FE86"/>
<evidence type="ECO:0000313" key="1">
    <source>
        <dbReference type="EMBL" id="VEL23760.1"/>
    </source>
</evidence>